<gene>
    <name evidence="2" type="ORF">PGQ11_012975</name>
</gene>
<proteinExistence type="predicted"/>
<comment type="caution">
    <text evidence="2">The sequence shown here is derived from an EMBL/GenBank/DDBJ whole genome shotgun (WGS) entry which is preliminary data.</text>
</comment>
<name>A0ABR2I3S5_9PEZI</name>
<organism evidence="2 3">
    <name type="scientific">Apiospora arundinis</name>
    <dbReference type="NCBI Taxonomy" id="335852"/>
    <lineage>
        <taxon>Eukaryota</taxon>
        <taxon>Fungi</taxon>
        <taxon>Dikarya</taxon>
        <taxon>Ascomycota</taxon>
        <taxon>Pezizomycotina</taxon>
        <taxon>Sordariomycetes</taxon>
        <taxon>Xylariomycetidae</taxon>
        <taxon>Amphisphaeriales</taxon>
        <taxon>Apiosporaceae</taxon>
        <taxon>Apiospora</taxon>
    </lineage>
</organism>
<evidence type="ECO:0000256" key="1">
    <source>
        <dbReference type="SAM" id="MobiDB-lite"/>
    </source>
</evidence>
<evidence type="ECO:0000313" key="3">
    <source>
        <dbReference type="Proteomes" id="UP001390339"/>
    </source>
</evidence>
<feature type="compositionally biased region" description="Polar residues" evidence="1">
    <location>
        <begin position="216"/>
        <end position="225"/>
    </location>
</feature>
<feature type="region of interest" description="Disordered" evidence="1">
    <location>
        <begin position="193"/>
        <end position="246"/>
    </location>
</feature>
<dbReference type="Proteomes" id="UP001390339">
    <property type="component" value="Unassembled WGS sequence"/>
</dbReference>
<keyword evidence="3" id="KW-1185">Reference proteome</keyword>
<accession>A0ABR2I3S5</accession>
<protein>
    <submittedName>
        <fullName evidence="2">Uncharacterized protein</fullName>
    </submittedName>
</protein>
<reference evidence="2 3" key="1">
    <citation type="journal article" date="2024" name="IMA Fungus">
        <title>Apiospora arundinis, a panoply of carbohydrate-active enzymes and secondary metabolites.</title>
        <authorList>
            <person name="Sorensen T."/>
            <person name="Petersen C."/>
            <person name="Muurmann A.T."/>
            <person name="Christiansen J.V."/>
            <person name="Brundto M.L."/>
            <person name="Overgaard C.K."/>
            <person name="Boysen A.T."/>
            <person name="Wollenberg R.D."/>
            <person name="Larsen T.O."/>
            <person name="Sorensen J.L."/>
            <person name="Nielsen K.L."/>
            <person name="Sondergaard T.E."/>
        </authorList>
    </citation>
    <scope>NUCLEOTIDE SEQUENCE [LARGE SCALE GENOMIC DNA]</scope>
    <source>
        <strain evidence="2 3">AAU 773</strain>
    </source>
</reference>
<sequence length="246" mass="26400">MHLGGLSFPLSLPPTQTNDDPLRLTTCGRPLRSNGAPPRPCKPWFKATMASISTTRRKAAGEILAPTSSPSSTASSTTPWGLLCLLLVLFGVSFGCNDGRDAAFLFFPVAPLLESTTATDALAFVSRREPARFLGGSAANTVGYRPSHQHHTQPLRHHAAALVVRQPIESPGLVVGNDSANKVDSWQTRDDLLRPLDSDAPPSQSRGVSDLYRSVAETTKLTGMSTDDRTKSRRIKPLDSSPSTDL</sequence>
<dbReference type="EMBL" id="JAPCWZ010000007">
    <property type="protein sequence ID" value="KAK8857063.1"/>
    <property type="molecule type" value="Genomic_DNA"/>
</dbReference>
<evidence type="ECO:0000313" key="2">
    <source>
        <dbReference type="EMBL" id="KAK8857063.1"/>
    </source>
</evidence>